<reference evidence="15" key="1">
    <citation type="submission" date="2019-12" db="EMBL/GenBank/DDBJ databases">
        <authorList>
            <person name="Scholes J."/>
        </authorList>
    </citation>
    <scope>NUCLEOTIDE SEQUENCE</scope>
</reference>
<dbReference type="Pfam" id="PF13855">
    <property type="entry name" value="LRR_8"/>
    <property type="match status" value="1"/>
</dbReference>
<evidence type="ECO:0000256" key="5">
    <source>
        <dbReference type="ARBA" id="ARBA00022614"/>
    </source>
</evidence>
<evidence type="ECO:0000256" key="9">
    <source>
        <dbReference type="ARBA" id="ARBA00023180"/>
    </source>
</evidence>
<dbReference type="InterPro" id="IPR001611">
    <property type="entry name" value="Leu-rich_rpt"/>
</dbReference>
<keyword evidence="16" id="KW-1185">Reference proteome</keyword>
<dbReference type="SUPFAM" id="SSF52058">
    <property type="entry name" value="L domain-like"/>
    <property type="match status" value="1"/>
</dbReference>
<keyword evidence="7" id="KW-0677">Repeat</keyword>
<evidence type="ECO:0000256" key="10">
    <source>
        <dbReference type="ARBA" id="ARBA00023278"/>
    </source>
</evidence>
<organism evidence="15 16">
    <name type="scientific">Striga hermonthica</name>
    <name type="common">Purple witchweed</name>
    <name type="synonym">Buchnera hermonthica</name>
    <dbReference type="NCBI Taxonomy" id="68872"/>
    <lineage>
        <taxon>Eukaryota</taxon>
        <taxon>Viridiplantae</taxon>
        <taxon>Streptophyta</taxon>
        <taxon>Embryophyta</taxon>
        <taxon>Tracheophyta</taxon>
        <taxon>Spermatophyta</taxon>
        <taxon>Magnoliopsida</taxon>
        <taxon>eudicotyledons</taxon>
        <taxon>Gunneridae</taxon>
        <taxon>Pentapetalae</taxon>
        <taxon>asterids</taxon>
        <taxon>lamiids</taxon>
        <taxon>Lamiales</taxon>
        <taxon>Orobanchaceae</taxon>
        <taxon>Buchnereae</taxon>
        <taxon>Striga</taxon>
    </lineage>
</organism>
<dbReference type="FunFam" id="3.80.10.10:FF:000224">
    <property type="entry name" value="Leucine-rich repeat extensin-like protein 1"/>
    <property type="match status" value="1"/>
</dbReference>
<gene>
    <name evidence="15" type="ORF">SHERM_20245</name>
</gene>
<evidence type="ECO:0000256" key="8">
    <source>
        <dbReference type="ARBA" id="ARBA00023136"/>
    </source>
</evidence>
<dbReference type="InterPro" id="IPR032675">
    <property type="entry name" value="LRR_dom_sf"/>
</dbReference>
<keyword evidence="9" id="KW-0325">Glycoprotein</keyword>
<dbReference type="Proteomes" id="UP001153555">
    <property type="component" value="Unassembled WGS sequence"/>
</dbReference>
<dbReference type="PANTHER" id="PTHR32093">
    <property type="entry name" value="LEUCINE-RICH REPEAT EXTENSIN-LIKE PROTEIN 3-RELATED"/>
    <property type="match status" value="1"/>
</dbReference>
<proteinExistence type="predicted"/>
<evidence type="ECO:0000256" key="4">
    <source>
        <dbReference type="ARBA" id="ARBA00022525"/>
    </source>
</evidence>
<dbReference type="FunFam" id="3.80.10.10:FF:000041">
    <property type="entry name" value="LRR receptor-like serine/threonine-protein kinase ERECTA"/>
    <property type="match status" value="1"/>
</dbReference>
<dbReference type="Pfam" id="PF08263">
    <property type="entry name" value="LRRNT_2"/>
    <property type="match status" value="1"/>
</dbReference>
<evidence type="ECO:0000256" key="7">
    <source>
        <dbReference type="ARBA" id="ARBA00022737"/>
    </source>
</evidence>
<evidence type="ECO:0000256" key="13">
    <source>
        <dbReference type="SAM" id="SignalP"/>
    </source>
</evidence>
<dbReference type="GO" id="GO:0016020">
    <property type="term" value="C:membrane"/>
    <property type="evidence" value="ECO:0007669"/>
    <property type="project" value="UniProtKB-SubCell"/>
</dbReference>
<feature type="chain" id="PRO_5040453848" description="Cell wall hydroxyproline-rich glycoprotein" evidence="13">
    <location>
        <begin position="22"/>
        <end position="366"/>
    </location>
</feature>
<dbReference type="InterPro" id="IPR051582">
    <property type="entry name" value="LRR_extensin-like_regulator"/>
</dbReference>
<evidence type="ECO:0000259" key="14">
    <source>
        <dbReference type="Pfam" id="PF08263"/>
    </source>
</evidence>
<evidence type="ECO:0000313" key="16">
    <source>
        <dbReference type="Proteomes" id="UP001153555"/>
    </source>
</evidence>
<evidence type="ECO:0000256" key="6">
    <source>
        <dbReference type="ARBA" id="ARBA00022729"/>
    </source>
</evidence>
<dbReference type="Gene3D" id="3.80.10.10">
    <property type="entry name" value="Ribonuclease Inhibitor"/>
    <property type="match status" value="2"/>
</dbReference>
<dbReference type="GO" id="GO:0071555">
    <property type="term" value="P:cell wall organization"/>
    <property type="evidence" value="ECO:0007669"/>
    <property type="project" value="UniProtKB-KW"/>
</dbReference>
<dbReference type="EMBL" id="CACSLK010024531">
    <property type="protein sequence ID" value="CAA0823056.1"/>
    <property type="molecule type" value="Genomic_DNA"/>
</dbReference>
<keyword evidence="3" id="KW-0134">Cell wall</keyword>
<keyword evidence="11" id="KW-0961">Cell wall biogenesis/degradation</keyword>
<evidence type="ECO:0000313" key="15">
    <source>
        <dbReference type="EMBL" id="CAA0823056.1"/>
    </source>
</evidence>
<accession>A0A9N7N845</accession>
<name>A0A9N7N845_STRHE</name>
<keyword evidence="10" id="KW-0379">Hydroxylation</keyword>
<keyword evidence="4" id="KW-0964">Secreted</keyword>
<keyword evidence="6 13" id="KW-0732">Signal</keyword>
<dbReference type="Pfam" id="PF00560">
    <property type="entry name" value="LRR_1"/>
    <property type="match status" value="2"/>
</dbReference>
<comment type="caution">
    <text evidence="15">The sequence shown here is derived from an EMBL/GenBank/DDBJ whole genome shotgun (WGS) entry which is preliminary data.</text>
</comment>
<evidence type="ECO:0000256" key="3">
    <source>
        <dbReference type="ARBA" id="ARBA00022512"/>
    </source>
</evidence>
<feature type="signal peptide" evidence="13">
    <location>
        <begin position="1"/>
        <end position="21"/>
    </location>
</feature>
<keyword evidence="8" id="KW-0472">Membrane</keyword>
<evidence type="ECO:0000256" key="12">
    <source>
        <dbReference type="ARBA" id="ARBA00041871"/>
    </source>
</evidence>
<sequence>MKNISLTLLVLFLHLIPLISSQPFTLTQFQNPRLFQAYQALQAWKLAITSDPQNFTSNWVGCNVCNYTGVFCAPSPDDNSTTTVAGIDLNRASISGILPSDLGKLTDLAVFHLNSNRFTGTIPYAFQSLRLLYELDLSNNLFSGGFPDVVLSLPSLKFLDIRFNQFQGAVPSGMFDLKLDALFINNNNFQMTIPKNIGNLPVSVLVIANNNFQGSCLPKEIGNMGGTLQEIILMNASLGGCLPDEIGSLTQLTVFDVSFNNLVGSLPESMGNMRGLEQLNVAGNRLSGDIPESICRLPRLENFTYSGNYFFREPSSCLKLKEKDDAGNCIPFRPRQRSVDECEHYYSRPVDCTAFGCSPRRVNKHP</sequence>
<dbReference type="PANTHER" id="PTHR32093:SF121">
    <property type="entry name" value="LEUCINE-RICH REPEAT EXTENSIN-LIKE PROTEIN 6"/>
    <property type="match status" value="1"/>
</dbReference>
<comment type="subcellular location">
    <subcellularLocation>
        <location evidence="2">Membrane</location>
    </subcellularLocation>
    <subcellularLocation>
        <location evidence="1">Secreted</location>
        <location evidence="1">Cell wall</location>
    </subcellularLocation>
</comment>
<dbReference type="InterPro" id="IPR013210">
    <property type="entry name" value="LRR_N_plant-typ"/>
</dbReference>
<evidence type="ECO:0000256" key="2">
    <source>
        <dbReference type="ARBA" id="ARBA00004370"/>
    </source>
</evidence>
<evidence type="ECO:0000256" key="11">
    <source>
        <dbReference type="ARBA" id="ARBA00023316"/>
    </source>
</evidence>
<dbReference type="AlphaFoldDB" id="A0A9N7N845"/>
<protein>
    <recommendedName>
        <fullName evidence="12">Cell wall hydroxyproline-rich glycoprotein</fullName>
    </recommendedName>
</protein>
<evidence type="ECO:0000256" key="1">
    <source>
        <dbReference type="ARBA" id="ARBA00004191"/>
    </source>
</evidence>
<keyword evidence="5" id="KW-0433">Leucine-rich repeat</keyword>
<feature type="domain" description="Leucine-rich repeat-containing N-terminal plant-type" evidence="14">
    <location>
        <begin position="38"/>
        <end position="72"/>
    </location>
</feature>
<dbReference type="OrthoDB" id="676979at2759"/>